<dbReference type="GO" id="GO:0000287">
    <property type="term" value="F:magnesium ion binding"/>
    <property type="evidence" value="ECO:0007669"/>
    <property type="project" value="TreeGrafter"/>
</dbReference>
<dbReference type="PROSITE" id="PS01229">
    <property type="entry name" value="COF_2"/>
    <property type="match status" value="1"/>
</dbReference>
<dbReference type="SFLD" id="SFLDG01140">
    <property type="entry name" value="C2.B:_Phosphomannomutase_and_P"/>
    <property type="match status" value="1"/>
</dbReference>
<dbReference type="EMBL" id="JAHLFS010000022">
    <property type="protein sequence ID" value="MBU3851373.1"/>
    <property type="molecule type" value="Genomic_DNA"/>
</dbReference>
<dbReference type="InterPro" id="IPR036412">
    <property type="entry name" value="HAD-like_sf"/>
</dbReference>
<dbReference type="Pfam" id="PF08282">
    <property type="entry name" value="Hydrolase_3"/>
    <property type="match status" value="1"/>
</dbReference>
<protein>
    <submittedName>
        <fullName evidence="1">HAD family hydrolase</fullName>
    </submittedName>
</protein>
<dbReference type="NCBIfam" id="TIGR00099">
    <property type="entry name" value="Cof-subfamily"/>
    <property type="match status" value="1"/>
</dbReference>
<dbReference type="Proteomes" id="UP000777303">
    <property type="component" value="Unassembled WGS sequence"/>
</dbReference>
<dbReference type="GO" id="GO:0016791">
    <property type="term" value="F:phosphatase activity"/>
    <property type="evidence" value="ECO:0007669"/>
    <property type="project" value="UniProtKB-ARBA"/>
</dbReference>
<dbReference type="Gene3D" id="3.40.50.1000">
    <property type="entry name" value="HAD superfamily/HAD-like"/>
    <property type="match status" value="1"/>
</dbReference>
<reference evidence="1" key="1">
    <citation type="journal article" date="2021" name="PeerJ">
        <title>Extensive microbial diversity within the chicken gut microbiome revealed by metagenomics and culture.</title>
        <authorList>
            <person name="Gilroy R."/>
            <person name="Ravi A."/>
            <person name="Getino M."/>
            <person name="Pursley I."/>
            <person name="Horton D.L."/>
            <person name="Alikhan N.F."/>
            <person name="Baker D."/>
            <person name="Gharbi K."/>
            <person name="Hall N."/>
            <person name="Watson M."/>
            <person name="Adriaenssens E.M."/>
            <person name="Foster-Nyarko E."/>
            <person name="Jarju S."/>
            <person name="Secka A."/>
            <person name="Antonio M."/>
            <person name="Oren A."/>
            <person name="Chaudhuri R.R."/>
            <person name="La Ragione R."/>
            <person name="Hildebrand F."/>
            <person name="Pallen M.J."/>
        </authorList>
    </citation>
    <scope>NUCLEOTIDE SEQUENCE</scope>
    <source>
        <strain evidence="1">F6-6636</strain>
    </source>
</reference>
<dbReference type="Gene3D" id="3.30.1240.10">
    <property type="match status" value="1"/>
</dbReference>
<evidence type="ECO:0000313" key="1">
    <source>
        <dbReference type="EMBL" id="MBU3851373.1"/>
    </source>
</evidence>
<dbReference type="NCBIfam" id="TIGR01484">
    <property type="entry name" value="HAD-SF-IIB"/>
    <property type="match status" value="1"/>
</dbReference>
<name>A0A948X0X6_9LACO</name>
<dbReference type="InterPro" id="IPR000150">
    <property type="entry name" value="Cof"/>
</dbReference>
<dbReference type="InterPro" id="IPR023214">
    <property type="entry name" value="HAD_sf"/>
</dbReference>
<keyword evidence="1" id="KW-0378">Hydrolase</keyword>
<dbReference type="AlphaFoldDB" id="A0A948X0X6"/>
<accession>A0A948X0X6</accession>
<organism evidence="1 2">
    <name type="scientific">Candidatus Paralactobacillus gallistercoris</name>
    <dbReference type="NCBI Taxonomy" id="2838724"/>
    <lineage>
        <taxon>Bacteria</taxon>
        <taxon>Bacillati</taxon>
        <taxon>Bacillota</taxon>
        <taxon>Bacilli</taxon>
        <taxon>Lactobacillales</taxon>
        <taxon>Lactobacillaceae</taxon>
        <taxon>Lactobacillus</taxon>
    </lineage>
</organism>
<proteinExistence type="predicted"/>
<dbReference type="SUPFAM" id="SSF56784">
    <property type="entry name" value="HAD-like"/>
    <property type="match status" value="1"/>
</dbReference>
<reference evidence="1" key="2">
    <citation type="submission" date="2021-04" db="EMBL/GenBank/DDBJ databases">
        <authorList>
            <person name="Gilroy R."/>
        </authorList>
    </citation>
    <scope>NUCLEOTIDE SEQUENCE</scope>
    <source>
        <strain evidence="1">F6-6636</strain>
    </source>
</reference>
<dbReference type="GO" id="GO:0005829">
    <property type="term" value="C:cytosol"/>
    <property type="evidence" value="ECO:0007669"/>
    <property type="project" value="TreeGrafter"/>
</dbReference>
<sequence>MTQPYLVFMDIDGTLATDHLHVSPATVATIRKWQQKGVIFYIASGRPRMLAEPIAQQIDDKMRLITANGAAYQDNHGQWIVNFLNANAITAAYQQIADYHLPAYFFGLNDLYYTQQLPKFVMDYGKQHLLEDAIYPIAPHYVQSFTQLKQALHGRITNGIILFDDETVMESVKQYLSTKTDMHLSASSKHNIEMIPHHVDKATAIAHLQTAYQTDAAHTLVFGDGPNDIGMMQQAEISVAMGNALPEVKAAAHYVTDNNTDDGIAHFLDKFFADKF</sequence>
<dbReference type="SFLD" id="SFLDS00003">
    <property type="entry name" value="Haloacid_Dehalogenase"/>
    <property type="match status" value="1"/>
</dbReference>
<evidence type="ECO:0000313" key="2">
    <source>
        <dbReference type="Proteomes" id="UP000777303"/>
    </source>
</evidence>
<dbReference type="PANTHER" id="PTHR10000:SF8">
    <property type="entry name" value="HAD SUPERFAMILY HYDROLASE-LIKE, TYPE 3"/>
    <property type="match status" value="1"/>
</dbReference>
<dbReference type="InterPro" id="IPR006379">
    <property type="entry name" value="HAD-SF_hydro_IIB"/>
</dbReference>
<comment type="caution">
    <text evidence="1">The sequence shown here is derived from an EMBL/GenBank/DDBJ whole genome shotgun (WGS) entry which is preliminary data.</text>
</comment>
<dbReference type="PANTHER" id="PTHR10000">
    <property type="entry name" value="PHOSPHOSERINE PHOSPHATASE"/>
    <property type="match status" value="1"/>
</dbReference>
<gene>
    <name evidence="1" type="ORF">H9901_01570</name>
</gene>